<accession>A0A3B5LXL8</accession>
<dbReference type="Ensembl" id="ENSXCOT00000014261.1">
    <property type="protein sequence ID" value="ENSXCOP00000014086.1"/>
    <property type="gene ID" value="ENSXCOG00000010668.1"/>
</dbReference>
<dbReference type="GeneTree" id="ENSGT00940000154669"/>
<dbReference type="AlphaFoldDB" id="A0A3B5LXL8"/>
<keyword evidence="2" id="KW-1185">Reference proteome</keyword>
<dbReference type="PANTHER" id="PTHR21301:SF10">
    <property type="entry name" value="REVERSE TRANSCRIPTASE DOMAIN-CONTAINING PROTEIN"/>
    <property type="match status" value="1"/>
</dbReference>
<sequence>REICLVHRRSKVFQNNLSKDERFELYKLKKRNDIVVLSADKGNATVIMDKIEYNNKIKELLDDGSYTKIKRDPTNSLVTQTNKIISDSTALIDQSKQFSLKPSAARPPRLYGLPKIHKVDTPLRPIVSTISSPTYKLARFLSEILPGVSNSIYPGGRWR</sequence>
<protein>
    <submittedName>
        <fullName evidence="1">Uncharacterized protein</fullName>
    </submittedName>
</protein>
<dbReference type="PANTHER" id="PTHR21301">
    <property type="entry name" value="REVERSE TRANSCRIPTASE"/>
    <property type="match status" value="1"/>
</dbReference>
<proteinExistence type="predicted"/>
<dbReference type="Proteomes" id="UP000261380">
    <property type="component" value="Unplaced"/>
</dbReference>
<evidence type="ECO:0000313" key="2">
    <source>
        <dbReference type="Proteomes" id="UP000261380"/>
    </source>
</evidence>
<name>A0A3B5LXL8_9TELE</name>
<dbReference type="STRING" id="32473.ENSXCOP00000014086"/>
<evidence type="ECO:0000313" key="1">
    <source>
        <dbReference type="Ensembl" id="ENSXCOP00000014086.1"/>
    </source>
</evidence>
<reference evidence="1" key="2">
    <citation type="submission" date="2025-09" db="UniProtKB">
        <authorList>
            <consortium name="Ensembl"/>
        </authorList>
    </citation>
    <scope>IDENTIFICATION</scope>
</reference>
<organism evidence="1 2">
    <name type="scientific">Xiphophorus couchianus</name>
    <name type="common">Monterrey platyfish</name>
    <dbReference type="NCBI Taxonomy" id="32473"/>
    <lineage>
        <taxon>Eukaryota</taxon>
        <taxon>Metazoa</taxon>
        <taxon>Chordata</taxon>
        <taxon>Craniata</taxon>
        <taxon>Vertebrata</taxon>
        <taxon>Euteleostomi</taxon>
        <taxon>Actinopterygii</taxon>
        <taxon>Neopterygii</taxon>
        <taxon>Teleostei</taxon>
        <taxon>Neoteleostei</taxon>
        <taxon>Acanthomorphata</taxon>
        <taxon>Ovalentaria</taxon>
        <taxon>Atherinomorphae</taxon>
        <taxon>Cyprinodontiformes</taxon>
        <taxon>Poeciliidae</taxon>
        <taxon>Poeciliinae</taxon>
        <taxon>Xiphophorus</taxon>
    </lineage>
</organism>
<reference evidence="1" key="1">
    <citation type="submission" date="2025-08" db="UniProtKB">
        <authorList>
            <consortium name="Ensembl"/>
        </authorList>
    </citation>
    <scope>IDENTIFICATION</scope>
</reference>